<name>A0ABN8KQK3_9BACI</name>
<dbReference type="Pfam" id="PF10026">
    <property type="entry name" value="DUF2268"/>
    <property type="match status" value="1"/>
</dbReference>
<evidence type="ECO:0000313" key="2">
    <source>
        <dbReference type="EMBL" id="CAH2716011.1"/>
    </source>
</evidence>
<feature type="domain" description="DUF2268" evidence="1">
    <location>
        <begin position="64"/>
        <end position="255"/>
    </location>
</feature>
<dbReference type="EMBL" id="CALBWS010000022">
    <property type="protein sequence ID" value="CAH2716011.1"/>
    <property type="molecule type" value="Genomic_DNA"/>
</dbReference>
<evidence type="ECO:0000259" key="1">
    <source>
        <dbReference type="Pfam" id="PF10026"/>
    </source>
</evidence>
<dbReference type="InterPro" id="IPR018728">
    <property type="entry name" value="DUF2268"/>
</dbReference>
<keyword evidence="3" id="KW-1185">Reference proteome</keyword>
<reference evidence="2" key="1">
    <citation type="submission" date="2022-04" db="EMBL/GenBank/DDBJ databases">
        <authorList>
            <person name="Criscuolo A."/>
        </authorList>
    </citation>
    <scope>NUCLEOTIDE SEQUENCE</scope>
    <source>
        <strain evidence="2">CIP111895</strain>
    </source>
</reference>
<evidence type="ECO:0000313" key="3">
    <source>
        <dbReference type="Proteomes" id="UP000838308"/>
    </source>
</evidence>
<gene>
    <name evidence="2" type="ORF">BACCIP111895_03195</name>
</gene>
<accession>A0ABN8KQK3</accession>
<organism evidence="2 3">
    <name type="scientific">Neobacillus rhizosphaerae</name>
    <dbReference type="NCBI Taxonomy" id="2880965"/>
    <lineage>
        <taxon>Bacteria</taxon>
        <taxon>Bacillati</taxon>
        <taxon>Bacillota</taxon>
        <taxon>Bacilli</taxon>
        <taxon>Bacillales</taxon>
        <taxon>Bacillaceae</taxon>
        <taxon>Neobacillus</taxon>
    </lineage>
</organism>
<sequence>MSVIRTDEWLLDSYHEPIEICEKLKVHFKDALASEIYEYLTLHGMYHPLRNGNEVVKKLQNNKVWEIVEGEKLRLQEVWEGPNIPIFIFPSDKNNRKLKQDFNGKSGLSFKDKLFLFISEDNTEKEIKALFTHEYNHVCRLSKFQKNEEDYVLLDTIILEGLAENAVRERMGEEFLATWTSYYSNEELKKMWKNIVFPNKNIQINDLKHQNILYGLRFYPKMLGYCVGYYLVKNYLDSSNKTSKDLLNINTDTITQIM</sequence>
<dbReference type="Proteomes" id="UP000838308">
    <property type="component" value="Unassembled WGS sequence"/>
</dbReference>
<proteinExistence type="predicted"/>
<comment type="caution">
    <text evidence="2">The sequence shown here is derived from an EMBL/GenBank/DDBJ whole genome shotgun (WGS) entry which is preliminary data.</text>
</comment>
<dbReference type="RefSeq" id="WP_248736271.1">
    <property type="nucleotide sequence ID" value="NZ_CALBWS010000022.1"/>
</dbReference>
<protein>
    <recommendedName>
        <fullName evidence="1">DUF2268 domain-containing protein</fullName>
    </recommendedName>
</protein>